<evidence type="ECO:0000313" key="2">
    <source>
        <dbReference type="Proteomes" id="UP000663836"/>
    </source>
</evidence>
<evidence type="ECO:0000313" key="1">
    <source>
        <dbReference type="EMBL" id="CAF4227922.1"/>
    </source>
</evidence>
<dbReference type="AlphaFoldDB" id="A0A820DAX2"/>
<dbReference type="Proteomes" id="UP000663836">
    <property type="component" value="Unassembled WGS sequence"/>
</dbReference>
<proteinExistence type="predicted"/>
<organism evidence="1 2">
    <name type="scientific">Rotaria sordida</name>
    <dbReference type="NCBI Taxonomy" id="392033"/>
    <lineage>
        <taxon>Eukaryota</taxon>
        <taxon>Metazoa</taxon>
        <taxon>Spiralia</taxon>
        <taxon>Gnathifera</taxon>
        <taxon>Rotifera</taxon>
        <taxon>Eurotatoria</taxon>
        <taxon>Bdelloidea</taxon>
        <taxon>Philodinida</taxon>
        <taxon>Philodinidae</taxon>
        <taxon>Rotaria</taxon>
    </lineage>
</organism>
<reference evidence="1" key="1">
    <citation type="submission" date="2021-02" db="EMBL/GenBank/DDBJ databases">
        <authorList>
            <person name="Nowell W R."/>
        </authorList>
    </citation>
    <scope>NUCLEOTIDE SEQUENCE</scope>
</reference>
<comment type="caution">
    <text evidence="1">The sequence shown here is derived from an EMBL/GenBank/DDBJ whole genome shotgun (WGS) entry which is preliminary data.</text>
</comment>
<name>A0A820DAX2_9BILA</name>
<accession>A0A820DAX2</accession>
<feature type="non-terminal residue" evidence="1">
    <location>
        <position position="48"/>
    </location>
</feature>
<dbReference type="EMBL" id="CAJOBD010018260">
    <property type="protein sequence ID" value="CAF4227922.1"/>
    <property type="molecule type" value="Genomic_DNA"/>
</dbReference>
<protein>
    <submittedName>
        <fullName evidence="1">Uncharacterized protein</fullName>
    </submittedName>
</protein>
<gene>
    <name evidence="1" type="ORF">JBS370_LOCUS37746</name>
</gene>
<sequence length="48" mass="6122">MSTVTYIPYFYRYDLRRIAILLFRLPIFNSFIRIPRQCWEQHYQHINK</sequence>